<organism evidence="2 3">
    <name type="scientific">Microlunatus soli</name>
    <dbReference type="NCBI Taxonomy" id="630515"/>
    <lineage>
        <taxon>Bacteria</taxon>
        <taxon>Bacillati</taxon>
        <taxon>Actinomycetota</taxon>
        <taxon>Actinomycetes</taxon>
        <taxon>Propionibacteriales</taxon>
        <taxon>Propionibacteriaceae</taxon>
        <taxon>Microlunatus</taxon>
    </lineage>
</organism>
<name>A0A1H2ACT7_9ACTN</name>
<dbReference type="Gene3D" id="2.30.40.10">
    <property type="entry name" value="Urease, subunit C, domain 1"/>
    <property type="match status" value="1"/>
</dbReference>
<dbReference type="RefSeq" id="WP_091530632.1">
    <property type="nucleotide sequence ID" value="NZ_LT629772.1"/>
</dbReference>
<accession>A0A1H2ACT7</accession>
<sequence length="353" mass="37047">MTLHLRGVVLPDGNTGDVWVDGDRISLEPLPGAVTLTTEGYLVPGLVDAHCHPGTFEVGAALDDDRLVADGAAYLRQGTSAVRVPGSASRLPSWFGAQDDMPRVAHAGVPVAAVDGFFPGWGRQVPPERIVETAVEEASSAGWTKMIIDWFTAADRYGLTMSEEVVAEATRAVHAVGGRIAVHTQSAAGCRAAVAAGVDSIEHGLHCPFELVDELAAKAIALVPTASAFLALEGEMTSEAVPAGLRAWFGTGLERHPRLVLEAYRAGVTILAGTDLPPGSLTSEIRWLAAAGLSPHDALGAGSWTARSMLGLPAIEHGAPADILVYPVDPRTDLTILDQPSHRVLRGRLLRSP</sequence>
<dbReference type="SUPFAM" id="SSF51556">
    <property type="entry name" value="Metallo-dependent hydrolases"/>
    <property type="match status" value="1"/>
</dbReference>
<keyword evidence="3" id="KW-1185">Reference proteome</keyword>
<dbReference type="OrthoDB" id="3451205at2"/>
<protein>
    <submittedName>
        <fullName evidence="2">Imidazolonepropionase</fullName>
    </submittedName>
</protein>
<dbReference type="Proteomes" id="UP000199103">
    <property type="component" value="Chromosome I"/>
</dbReference>
<dbReference type="PANTHER" id="PTHR43135:SF4">
    <property type="entry name" value="AMIDOHYDROLASE-RELATED DOMAIN-CONTAINING PROTEIN"/>
    <property type="match status" value="1"/>
</dbReference>
<dbReference type="InterPro" id="IPR011059">
    <property type="entry name" value="Metal-dep_hydrolase_composite"/>
</dbReference>
<dbReference type="GO" id="GO:0016810">
    <property type="term" value="F:hydrolase activity, acting on carbon-nitrogen (but not peptide) bonds"/>
    <property type="evidence" value="ECO:0007669"/>
    <property type="project" value="InterPro"/>
</dbReference>
<dbReference type="STRING" id="630515.SAMN04489812_5835"/>
<dbReference type="SUPFAM" id="SSF51338">
    <property type="entry name" value="Composite domain of metallo-dependent hydrolases"/>
    <property type="match status" value="1"/>
</dbReference>
<dbReference type="InterPro" id="IPR006680">
    <property type="entry name" value="Amidohydro-rel"/>
</dbReference>
<proteinExistence type="predicted"/>
<reference evidence="2 3" key="1">
    <citation type="submission" date="2016-10" db="EMBL/GenBank/DDBJ databases">
        <authorList>
            <person name="de Groot N.N."/>
        </authorList>
    </citation>
    <scope>NUCLEOTIDE SEQUENCE [LARGE SCALE GENOMIC DNA]</scope>
    <source>
        <strain evidence="2 3">DSM 21800</strain>
    </source>
</reference>
<dbReference type="PANTHER" id="PTHR43135">
    <property type="entry name" value="ALPHA-D-RIBOSE 1-METHYLPHOSPHONATE 5-TRIPHOSPHATE DIPHOSPHATASE"/>
    <property type="match status" value="1"/>
</dbReference>
<dbReference type="Gene3D" id="3.20.20.140">
    <property type="entry name" value="Metal-dependent hydrolases"/>
    <property type="match status" value="1"/>
</dbReference>
<evidence type="ECO:0000313" key="3">
    <source>
        <dbReference type="Proteomes" id="UP000199103"/>
    </source>
</evidence>
<dbReference type="InterPro" id="IPR032466">
    <property type="entry name" value="Metal_Hydrolase"/>
</dbReference>
<gene>
    <name evidence="2" type="ORF">SAMN04489812_5835</name>
</gene>
<dbReference type="AlphaFoldDB" id="A0A1H2ACT7"/>
<dbReference type="Pfam" id="PF01979">
    <property type="entry name" value="Amidohydro_1"/>
    <property type="match status" value="1"/>
</dbReference>
<dbReference type="EMBL" id="LT629772">
    <property type="protein sequence ID" value="SDT43687.1"/>
    <property type="molecule type" value="Genomic_DNA"/>
</dbReference>
<feature type="domain" description="Amidohydrolase-related" evidence="1">
    <location>
        <begin position="41"/>
        <end position="333"/>
    </location>
</feature>
<evidence type="ECO:0000259" key="1">
    <source>
        <dbReference type="Pfam" id="PF01979"/>
    </source>
</evidence>
<evidence type="ECO:0000313" key="2">
    <source>
        <dbReference type="EMBL" id="SDT43687.1"/>
    </source>
</evidence>
<dbReference type="InterPro" id="IPR051781">
    <property type="entry name" value="Metallo-dep_Hydrolase"/>
</dbReference>